<dbReference type="Proteomes" id="UP000887580">
    <property type="component" value="Unplaced"/>
</dbReference>
<evidence type="ECO:0000313" key="2">
    <source>
        <dbReference type="WBParaSite" id="PS1159_v2.g2601.t1"/>
    </source>
</evidence>
<evidence type="ECO:0000313" key="1">
    <source>
        <dbReference type="Proteomes" id="UP000887580"/>
    </source>
</evidence>
<organism evidence="1 2">
    <name type="scientific">Panagrolaimus sp. PS1159</name>
    <dbReference type="NCBI Taxonomy" id="55785"/>
    <lineage>
        <taxon>Eukaryota</taxon>
        <taxon>Metazoa</taxon>
        <taxon>Ecdysozoa</taxon>
        <taxon>Nematoda</taxon>
        <taxon>Chromadorea</taxon>
        <taxon>Rhabditida</taxon>
        <taxon>Tylenchina</taxon>
        <taxon>Panagrolaimomorpha</taxon>
        <taxon>Panagrolaimoidea</taxon>
        <taxon>Panagrolaimidae</taxon>
        <taxon>Panagrolaimus</taxon>
    </lineage>
</organism>
<dbReference type="WBParaSite" id="PS1159_v2.g2601.t1">
    <property type="protein sequence ID" value="PS1159_v2.g2601.t1"/>
    <property type="gene ID" value="PS1159_v2.g2601"/>
</dbReference>
<proteinExistence type="predicted"/>
<name>A0AC35G9N5_9BILA</name>
<accession>A0AC35G9N5</accession>
<reference evidence="2" key="1">
    <citation type="submission" date="2022-11" db="UniProtKB">
        <authorList>
            <consortium name="WormBaseParasite"/>
        </authorList>
    </citation>
    <scope>IDENTIFICATION</scope>
</reference>
<protein>
    <submittedName>
        <fullName evidence="2">DUF19 domain-containing protein</fullName>
    </submittedName>
</protein>
<sequence>MIKPEVFCSALNEKEACFGKIDKNCQNFKEYSKILGLSPALTYLSFDMFTHYICTHDFETTLKGMECNKEIKKEEKCPSIPRSKKVEDVCKFISNQRSCIKDAMIQKCGNKELAQFYFDVEIEISKIVMPLCFTT</sequence>